<dbReference type="EMBL" id="JBHLTR010000017">
    <property type="protein sequence ID" value="MFC0560150.1"/>
    <property type="molecule type" value="Genomic_DNA"/>
</dbReference>
<reference evidence="1 2" key="1">
    <citation type="submission" date="2024-09" db="EMBL/GenBank/DDBJ databases">
        <authorList>
            <person name="Sun Q."/>
            <person name="Mori K."/>
        </authorList>
    </citation>
    <scope>NUCLEOTIDE SEQUENCE [LARGE SCALE GENOMIC DNA]</scope>
    <source>
        <strain evidence="1 2">NCAIM B.02301</strain>
    </source>
</reference>
<dbReference type="Pfam" id="PF14091">
    <property type="entry name" value="DUF4269"/>
    <property type="match status" value="1"/>
</dbReference>
<accession>A0ABV6NHC1</accession>
<comment type="caution">
    <text evidence="1">The sequence shown here is derived from an EMBL/GenBank/DDBJ whole genome shotgun (WGS) entry which is preliminary data.</text>
</comment>
<proteinExistence type="predicted"/>
<name>A0ABV6NHC1_9BACI</name>
<dbReference type="Proteomes" id="UP001589833">
    <property type="component" value="Unassembled WGS sequence"/>
</dbReference>
<protein>
    <submittedName>
        <fullName evidence="1">DUF4269 domain-containing protein</fullName>
    </submittedName>
</protein>
<gene>
    <name evidence="1" type="ORF">ACFFH4_13990</name>
</gene>
<keyword evidence="2" id="KW-1185">Reference proteome</keyword>
<evidence type="ECO:0000313" key="2">
    <source>
        <dbReference type="Proteomes" id="UP001589833"/>
    </source>
</evidence>
<evidence type="ECO:0000313" key="1">
    <source>
        <dbReference type="EMBL" id="MFC0560150.1"/>
    </source>
</evidence>
<sequence>MKELIAYTPLLCGTLPIQIDIDGSDLDIIMEVNEFNHLRNE</sequence>
<organism evidence="1 2">
    <name type="scientific">Halalkalibacter alkalisediminis</name>
    <dbReference type="NCBI Taxonomy" id="935616"/>
    <lineage>
        <taxon>Bacteria</taxon>
        <taxon>Bacillati</taxon>
        <taxon>Bacillota</taxon>
        <taxon>Bacilli</taxon>
        <taxon>Bacillales</taxon>
        <taxon>Bacillaceae</taxon>
        <taxon>Halalkalibacter</taxon>
    </lineage>
</organism>
<dbReference type="InterPro" id="IPR025365">
    <property type="entry name" value="DUF4269"/>
</dbReference>
<dbReference type="RefSeq" id="WP_273840414.1">
    <property type="nucleotide sequence ID" value="NZ_JAQQWT010000002.1"/>
</dbReference>